<name>A0A251U3H2_HELAN</name>
<dbReference type="STRING" id="4232.A0A251U3H2"/>
<gene>
    <name evidence="3" type="ORF">HannXRQ_Chr08g0217141</name>
    <name evidence="2" type="ORF">HanXRQr2_Chr08g0328261</name>
</gene>
<evidence type="ECO:0000313" key="4">
    <source>
        <dbReference type="Proteomes" id="UP000215914"/>
    </source>
</evidence>
<evidence type="ECO:0000313" key="2">
    <source>
        <dbReference type="EMBL" id="KAF5794454.1"/>
    </source>
</evidence>
<dbReference type="InterPro" id="IPR050796">
    <property type="entry name" value="SCF_F-box_component"/>
</dbReference>
<dbReference type="AlphaFoldDB" id="A0A251U3H2"/>
<dbReference type="Gene3D" id="1.20.1280.50">
    <property type="match status" value="1"/>
</dbReference>
<feature type="domain" description="F-box" evidence="1">
    <location>
        <begin position="28"/>
        <end position="74"/>
    </location>
</feature>
<dbReference type="InterPro" id="IPR001810">
    <property type="entry name" value="F-box_dom"/>
</dbReference>
<dbReference type="Gramene" id="mRNA:HanXRQr2_Chr08g0328261">
    <property type="protein sequence ID" value="CDS:HanXRQr2_Chr08g0328261.1"/>
    <property type="gene ID" value="HanXRQr2_Chr08g0328261"/>
</dbReference>
<dbReference type="Pfam" id="PF00646">
    <property type="entry name" value="F-box"/>
    <property type="match status" value="1"/>
</dbReference>
<reference evidence="3" key="2">
    <citation type="submission" date="2017-02" db="EMBL/GenBank/DDBJ databases">
        <title>Sunflower complete genome.</title>
        <authorList>
            <person name="Langlade N."/>
            <person name="Munos S."/>
        </authorList>
    </citation>
    <scope>NUCLEOTIDE SEQUENCE [LARGE SCALE GENOMIC DNA]</scope>
    <source>
        <tissue evidence="3">Leaves</tissue>
    </source>
</reference>
<dbReference type="InterPro" id="IPR036047">
    <property type="entry name" value="F-box-like_dom_sf"/>
</dbReference>
<dbReference type="CDD" id="cd22157">
    <property type="entry name" value="F-box_AtFBW1-like"/>
    <property type="match status" value="1"/>
</dbReference>
<dbReference type="PANTHER" id="PTHR31672:SF13">
    <property type="entry name" value="F-BOX PROTEIN CPR30-LIKE"/>
    <property type="match status" value="1"/>
</dbReference>
<evidence type="ECO:0000259" key="1">
    <source>
        <dbReference type="PROSITE" id="PS50181"/>
    </source>
</evidence>
<dbReference type="SMART" id="SM00256">
    <property type="entry name" value="FBOX"/>
    <property type="match status" value="1"/>
</dbReference>
<proteinExistence type="predicted"/>
<protein>
    <submittedName>
        <fullName evidence="2 3">F-box domain-containing protein</fullName>
    </submittedName>
</protein>
<dbReference type="InterPro" id="IPR017451">
    <property type="entry name" value="F-box-assoc_interact_dom"/>
</dbReference>
<dbReference type="PANTHER" id="PTHR31672">
    <property type="entry name" value="BNACNNG10540D PROTEIN"/>
    <property type="match status" value="1"/>
</dbReference>
<evidence type="ECO:0000313" key="3">
    <source>
        <dbReference type="EMBL" id="OTG17887.1"/>
    </source>
</evidence>
<dbReference type="Proteomes" id="UP000215914">
    <property type="component" value="Chromosome 8"/>
</dbReference>
<dbReference type="InterPro" id="IPR013187">
    <property type="entry name" value="F-box-assoc_dom_typ3"/>
</dbReference>
<keyword evidence="4" id="KW-1185">Reference proteome</keyword>
<dbReference type="SUPFAM" id="SSF81383">
    <property type="entry name" value="F-box domain"/>
    <property type="match status" value="1"/>
</dbReference>
<reference evidence="2" key="3">
    <citation type="submission" date="2020-06" db="EMBL/GenBank/DDBJ databases">
        <title>Helianthus annuus Genome sequencing and assembly Release 2.</title>
        <authorList>
            <person name="Gouzy J."/>
            <person name="Langlade N."/>
            <person name="Munos S."/>
        </authorList>
    </citation>
    <scope>NUCLEOTIDE SEQUENCE</scope>
    <source>
        <tissue evidence="2">Leaves</tissue>
    </source>
</reference>
<dbReference type="InParanoid" id="A0A251U3H2"/>
<accession>A0A251U3H2</accession>
<organism evidence="3 4">
    <name type="scientific">Helianthus annuus</name>
    <name type="common">Common sunflower</name>
    <dbReference type="NCBI Taxonomy" id="4232"/>
    <lineage>
        <taxon>Eukaryota</taxon>
        <taxon>Viridiplantae</taxon>
        <taxon>Streptophyta</taxon>
        <taxon>Embryophyta</taxon>
        <taxon>Tracheophyta</taxon>
        <taxon>Spermatophyta</taxon>
        <taxon>Magnoliopsida</taxon>
        <taxon>eudicotyledons</taxon>
        <taxon>Gunneridae</taxon>
        <taxon>Pentapetalae</taxon>
        <taxon>asterids</taxon>
        <taxon>campanulids</taxon>
        <taxon>Asterales</taxon>
        <taxon>Asteraceae</taxon>
        <taxon>Asteroideae</taxon>
        <taxon>Heliantheae alliance</taxon>
        <taxon>Heliantheae</taxon>
        <taxon>Helianthus</taxon>
    </lineage>
</organism>
<dbReference type="EMBL" id="MNCJ02000323">
    <property type="protein sequence ID" value="KAF5794454.1"/>
    <property type="molecule type" value="Genomic_DNA"/>
</dbReference>
<dbReference type="EMBL" id="CM007897">
    <property type="protein sequence ID" value="OTG17887.1"/>
    <property type="molecule type" value="Genomic_DNA"/>
</dbReference>
<sequence length="423" mass="47680">MILCPPPAPGEAAPKRKLATMDKLSKQPTTMEKLPEELLSDILIRLPAKRLAQFRCVSKPMNALLSQPSFIKSHLHRSIHNNDEMFMVFYSELCLDGEIPIIAHPSHSPVIENPNFINLPASLTIPPGYTHSSILGSLNGLICFALWPTDTVSDRDPIICIWNPSLNALRILPPYTIPASLGFEGIDLHIRFGYDPETDDYKVVKFSRLFQRPVTAFESLSYFKEWLQVEVYSMRKGSWKLINDRFPSHVGWISDFADLSIIGSDGHDGHIHWLCGLNGKITKHAIVAFDLATETFGEIALPDSIPQYKMDQTKLLGHLSGNLCVMSYMEDGDIEVWVMNEYGMAESWVKHHVFSQFSGNIVPLGFILNKEFLLHDDKNRLALYDQIAAKVNSLEVIANSRFGFDRVKIVSYVDSLVWIAPAN</sequence>
<reference evidence="2 4" key="1">
    <citation type="journal article" date="2017" name="Nature">
        <title>The sunflower genome provides insights into oil metabolism, flowering and Asterid evolution.</title>
        <authorList>
            <person name="Badouin H."/>
            <person name="Gouzy J."/>
            <person name="Grassa C.J."/>
            <person name="Murat F."/>
            <person name="Staton S.E."/>
            <person name="Cottret L."/>
            <person name="Lelandais-Briere C."/>
            <person name="Owens G.L."/>
            <person name="Carrere S."/>
            <person name="Mayjonade B."/>
            <person name="Legrand L."/>
            <person name="Gill N."/>
            <person name="Kane N.C."/>
            <person name="Bowers J.E."/>
            <person name="Hubner S."/>
            <person name="Bellec A."/>
            <person name="Berard A."/>
            <person name="Berges H."/>
            <person name="Blanchet N."/>
            <person name="Boniface M.C."/>
            <person name="Brunel D."/>
            <person name="Catrice O."/>
            <person name="Chaidir N."/>
            <person name="Claudel C."/>
            <person name="Donnadieu C."/>
            <person name="Faraut T."/>
            <person name="Fievet G."/>
            <person name="Helmstetter N."/>
            <person name="King M."/>
            <person name="Knapp S.J."/>
            <person name="Lai Z."/>
            <person name="Le Paslier M.C."/>
            <person name="Lippi Y."/>
            <person name="Lorenzon L."/>
            <person name="Mandel J.R."/>
            <person name="Marage G."/>
            <person name="Marchand G."/>
            <person name="Marquand E."/>
            <person name="Bret-Mestries E."/>
            <person name="Morien E."/>
            <person name="Nambeesan S."/>
            <person name="Nguyen T."/>
            <person name="Pegot-Espagnet P."/>
            <person name="Pouilly N."/>
            <person name="Raftis F."/>
            <person name="Sallet E."/>
            <person name="Schiex T."/>
            <person name="Thomas J."/>
            <person name="Vandecasteele C."/>
            <person name="Vares D."/>
            <person name="Vear F."/>
            <person name="Vautrin S."/>
            <person name="Crespi M."/>
            <person name="Mangin B."/>
            <person name="Burke J.M."/>
            <person name="Salse J."/>
            <person name="Munos S."/>
            <person name="Vincourt P."/>
            <person name="Rieseberg L.H."/>
            <person name="Langlade N.B."/>
        </authorList>
    </citation>
    <scope>NUCLEOTIDE SEQUENCE [LARGE SCALE GENOMIC DNA]</scope>
    <source>
        <strain evidence="4">cv. SF193</strain>
        <tissue evidence="2">Leaves</tissue>
    </source>
</reference>
<dbReference type="Pfam" id="PF08268">
    <property type="entry name" value="FBA_3"/>
    <property type="match status" value="1"/>
</dbReference>
<dbReference type="NCBIfam" id="TIGR01640">
    <property type="entry name" value="F_box_assoc_1"/>
    <property type="match status" value="1"/>
</dbReference>
<dbReference type="PROSITE" id="PS50181">
    <property type="entry name" value="FBOX"/>
    <property type="match status" value="1"/>
</dbReference>